<dbReference type="Proteomes" id="UP001153636">
    <property type="component" value="Chromosome 7"/>
</dbReference>
<keyword evidence="2" id="KW-1185">Reference proteome</keyword>
<dbReference type="AlphaFoldDB" id="A0A9P0D697"/>
<gene>
    <name evidence="1" type="ORF">PSYICH_LOCUS13494</name>
</gene>
<organism evidence="1 2">
    <name type="scientific">Psylliodes chrysocephalus</name>
    <dbReference type="NCBI Taxonomy" id="3402493"/>
    <lineage>
        <taxon>Eukaryota</taxon>
        <taxon>Metazoa</taxon>
        <taxon>Ecdysozoa</taxon>
        <taxon>Arthropoda</taxon>
        <taxon>Hexapoda</taxon>
        <taxon>Insecta</taxon>
        <taxon>Pterygota</taxon>
        <taxon>Neoptera</taxon>
        <taxon>Endopterygota</taxon>
        <taxon>Coleoptera</taxon>
        <taxon>Polyphaga</taxon>
        <taxon>Cucujiformia</taxon>
        <taxon>Chrysomeloidea</taxon>
        <taxon>Chrysomelidae</taxon>
        <taxon>Galerucinae</taxon>
        <taxon>Alticini</taxon>
        <taxon>Psylliodes</taxon>
    </lineage>
</organism>
<name>A0A9P0D697_9CUCU</name>
<protein>
    <submittedName>
        <fullName evidence="1">Uncharacterized protein</fullName>
    </submittedName>
</protein>
<evidence type="ECO:0000313" key="2">
    <source>
        <dbReference type="Proteomes" id="UP001153636"/>
    </source>
</evidence>
<accession>A0A9P0D697</accession>
<evidence type="ECO:0000313" key="1">
    <source>
        <dbReference type="EMBL" id="CAH1113176.1"/>
    </source>
</evidence>
<sequence>MQKIEKPSNFNGLRQPMSYLPLKVIRNLDPKEKEDLIRDWKIFQDERKNQKKLHEEAAQRNMEKKRLRTLKRQEKSMLKWIEMKEREMSRKKLQQEVKERRKYKTFTIINQRYEDWKY</sequence>
<dbReference type="EMBL" id="OV651819">
    <property type="protein sequence ID" value="CAH1113176.1"/>
    <property type="molecule type" value="Genomic_DNA"/>
</dbReference>
<proteinExistence type="predicted"/>
<reference evidence="1" key="1">
    <citation type="submission" date="2022-01" db="EMBL/GenBank/DDBJ databases">
        <authorList>
            <person name="King R."/>
        </authorList>
    </citation>
    <scope>NUCLEOTIDE SEQUENCE</scope>
</reference>